<feature type="transmembrane region" description="Helical" evidence="8">
    <location>
        <begin position="170"/>
        <end position="190"/>
    </location>
</feature>
<proteinExistence type="inferred from homology"/>
<reference evidence="11" key="1">
    <citation type="journal article" date="2019" name="Int. J. Syst. Evol. Microbiol.">
        <title>The Global Catalogue of Microorganisms (GCM) 10K type strain sequencing project: providing services to taxonomists for standard genome sequencing and annotation.</title>
        <authorList>
            <consortium name="The Broad Institute Genomics Platform"/>
            <consortium name="The Broad Institute Genome Sequencing Center for Infectious Disease"/>
            <person name="Wu L."/>
            <person name="Ma J."/>
        </authorList>
    </citation>
    <scope>NUCLEOTIDE SEQUENCE [LARGE SCALE GENOMIC DNA]</scope>
    <source>
        <strain evidence="11">CCUG 55491</strain>
    </source>
</reference>
<dbReference type="PANTHER" id="PTHR11654">
    <property type="entry name" value="OLIGOPEPTIDE TRANSPORTER-RELATED"/>
    <property type="match status" value="1"/>
</dbReference>
<evidence type="ECO:0000313" key="11">
    <source>
        <dbReference type="Proteomes" id="UP001597090"/>
    </source>
</evidence>
<feature type="transmembrane region" description="Helical" evidence="8">
    <location>
        <begin position="467"/>
        <end position="485"/>
    </location>
</feature>
<keyword evidence="7" id="KW-0813">Transport</keyword>
<feature type="transmembrane region" description="Helical" evidence="8">
    <location>
        <begin position="552"/>
        <end position="571"/>
    </location>
</feature>
<comment type="similarity">
    <text evidence="2 7">Belongs to the major facilitator superfamily. Proton-dependent oligopeptide transporter (POT/PTR) (TC 2.A.17) family.</text>
</comment>
<dbReference type="CDD" id="cd17346">
    <property type="entry name" value="MFS_DtpA_like"/>
    <property type="match status" value="1"/>
</dbReference>
<dbReference type="RefSeq" id="WP_386812421.1">
    <property type="nucleotide sequence ID" value="NZ_JBHTIH010000003.1"/>
</dbReference>
<feature type="transmembrane region" description="Helical" evidence="8">
    <location>
        <begin position="404"/>
        <end position="426"/>
    </location>
</feature>
<keyword evidence="4" id="KW-0653">Protein transport</keyword>
<gene>
    <name evidence="10" type="ORF">ACFQZQ_09035</name>
</gene>
<comment type="subcellular location">
    <subcellularLocation>
        <location evidence="1 7">Membrane</location>
        <topology evidence="1 7">Multi-pass membrane protein</topology>
    </subcellularLocation>
</comment>
<dbReference type="Proteomes" id="UP001597090">
    <property type="component" value="Unassembled WGS sequence"/>
</dbReference>
<evidence type="ECO:0000256" key="8">
    <source>
        <dbReference type="SAM" id="Phobius"/>
    </source>
</evidence>
<dbReference type="PROSITE" id="PS50850">
    <property type="entry name" value="MFS"/>
    <property type="match status" value="1"/>
</dbReference>
<keyword evidence="11" id="KW-1185">Reference proteome</keyword>
<keyword evidence="3 7" id="KW-0812">Transmembrane</keyword>
<keyword evidence="6 8" id="KW-0472">Membrane</keyword>
<feature type="transmembrane region" description="Helical" evidence="8">
    <location>
        <begin position="196"/>
        <end position="215"/>
    </location>
</feature>
<evidence type="ECO:0000256" key="2">
    <source>
        <dbReference type="ARBA" id="ARBA00005982"/>
    </source>
</evidence>
<name>A0ABW2YN43_9GAMM</name>
<feature type="transmembrane region" description="Helical" evidence="8">
    <location>
        <begin position="438"/>
        <end position="461"/>
    </location>
</feature>
<keyword evidence="4" id="KW-0571">Peptide transport</keyword>
<evidence type="ECO:0000256" key="1">
    <source>
        <dbReference type="ARBA" id="ARBA00004141"/>
    </source>
</evidence>
<feature type="transmembrane region" description="Helical" evidence="8">
    <location>
        <begin position="497"/>
        <end position="516"/>
    </location>
</feature>
<dbReference type="InterPro" id="IPR000109">
    <property type="entry name" value="POT_fam"/>
</dbReference>
<dbReference type="Pfam" id="PF00854">
    <property type="entry name" value="PTR2"/>
    <property type="match status" value="2"/>
</dbReference>
<evidence type="ECO:0000256" key="7">
    <source>
        <dbReference type="RuleBase" id="RU003755"/>
    </source>
</evidence>
<dbReference type="InterPro" id="IPR036259">
    <property type="entry name" value="MFS_trans_sf"/>
</dbReference>
<dbReference type="InterPro" id="IPR018456">
    <property type="entry name" value="PTR2_symporter_CS"/>
</dbReference>
<evidence type="ECO:0000313" key="10">
    <source>
        <dbReference type="EMBL" id="MFD0739424.1"/>
    </source>
</evidence>
<feature type="transmembrane region" description="Helical" evidence="8">
    <location>
        <begin position="62"/>
        <end position="83"/>
    </location>
</feature>
<dbReference type="InterPro" id="IPR005279">
    <property type="entry name" value="Dipep/tripep_permease"/>
</dbReference>
<comment type="caution">
    <text evidence="10">The sequence shown here is derived from an EMBL/GenBank/DDBJ whole genome shotgun (WGS) entry which is preliminary data.</text>
</comment>
<evidence type="ECO:0000256" key="6">
    <source>
        <dbReference type="ARBA" id="ARBA00023136"/>
    </source>
</evidence>
<dbReference type="NCBIfam" id="TIGR00924">
    <property type="entry name" value="yjdL_sub1_fam"/>
    <property type="match status" value="1"/>
</dbReference>
<feature type="transmembrane region" description="Helical" evidence="8">
    <location>
        <begin position="298"/>
        <end position="314"/>
    </location>
</feature>
<keyword evidence="5 8" id="KW-1133">Transmembrane helix</keyword>
<accession>A0ABW2YN43</accession>
<feature type="transmembrane region" description="Helical" evidence="8">
    <location>
        <begin position="378"/>
        <end position="398"/>
    </location>
</feature>
<feature type="domain" description="Major facilitator superfamily (MFS) profile" evidence="9">
    <location>
        <begin position="24"/>
        <end position="572"/>
    </location>
</feature>
<feature type="transmembrane region" description="Helical" evidence="8">
    <location>
        <begin position="129"/>
        <end position="149"/>
    </location>
</feature>
<dbReference type="SUPFAM" id="SSF103473">
    <property type="entry name" value="MFS general substrate transporter"/>
    <property type="match status" value="2"/>
</dbReference>
<evidence type="ECO:0000256" key="3">
    <source>
        <dbReference type="ARBA" id="ARBA00022692"/>
    </source>
</evidence>
<feature type="transmembrane region" description="Helical" evidence="8">
    <location>
        <begin position="92"/>
        <end position="109"/>
    </location>
</feature>
<sequence>MPASASTAVPTAVDTGEFLGHPKGLFVCFFTEMWERFSFYGMKALLLLYILKYHLFGDDAGYDLLGAYGGLVYAVPVIGGLLADRYLGMRKAVVLGGVLLVLGHLGMAYEGEAARLVNGVAVRDEGALQVFYLSLALIIMGVGFLKPNISTIVGRLYPENDPRRDSGFTLFYAGINVGALFASLICAFLGETYGWKYGFGAAGIGMVAGLVMFLWGQKYLHGHAEPNDPAHLRERVAGLSREWWIYLGSFGGVAVVWQLIQRTWTVHGAMHLIAAALAAWFVWFLVKKCSTVERQQMIALVLLILGVLIFFTLYEQTYGSWVTFTDRLLTKDLFGATAPGGYTPALPWAVFSLAASPPLMIAALMASDRGRTGIAKTLVMLMAAGLAVAIVHDVVLVPQTAGSLTFLGAFFIVVLAPIFTWLWPWLDRRGLNPSKPAKMAIGLVFAGLSFIPLMLAAQVAGGGAMASVWWLVLAYFVLEIGEMCLSPIGLSAVTQLSVARVVGLMMGAFWLGTAYSEVLAAQFGKLASIDIPEGGAIDMAAAAAKYGELFQLMLWVGVGSGLLYFVLTPLIRRWMHGVK</sequence>
<feature type="transmembrane region" description="Helical" evidence="8">
    <location>
        <begin position="243"/>
        <end position="260"/>
    </location>
</feature>
<dbReference type="EMBL" id="JBHTIH010000003">
    <property type="protein sequence ID" value="MFD0739424.1"/>
    <property type="molecule type" value="Genomic_DNA"/>
</dbReference>
<evidence type="ECO:0000256" key="5">
    <source>
        <dbReference type="ARBA" id="ARBA00022989"/>
    </source>
</evidence>
<dbReference type="PROSITE" id="PS01023">
    <property type="entry name" value="PTR2_2"/>
    <property type="match status" value="1"/>
</dbReference>
<evidence type="ECO:0000256" key="4">
    <source>
        <dbReference type="ARBA" id="ARBA00022856"/>
    </source>
</evidence>
<dbReference type="Gene3D" id="1.20.1250.20">
    <property type="entry name" value="MFS general substrate transporter like domains"/>
    <property type="match status" value="2"/>
</dbReference>
<dbReference type="InterPro" id="IPR020846">
    <property type="entry name" value="MFS_dom"/>
</dbReference>
<evidence type="ECO:0000259" key="9">
    <source>
        <dbReference type="PROSITE" id="PS50850"/>
    </source>
</evidence>
<feature type="transmembrane region" description="Helical" evidence="8">
    <location>
        <begin position="266"/>
        <end position="286"/>
    </location>
</feature>
<feature type="transmembrane region" description="Helical" evidence="8">
    <location>
        <begin position="345"/>
        <end position="366"/>
    </location>
</feature>
<organism evidence="10 11">
    <name type="scientific">Lysobacter koreensis</name>
    <dbReference type="NCBI Taxonomy" id="266122"/>
    <lineage>
        <taxon>Bacteria</taxon>
        <taxon>Pseudomonadati</taxon>
        <taxon>Pseudomonadota</taxon>
        <taxon>Gammaproteobacteria</taxon>
        <taxon>Lysobacterales</taxon>
        <taxon>Lysobacteraceae</taxon>
        <taxon>Lysobacter</taxon>
    </lineage>
</organism>
<protein>
    <submittedName>
        <fullName evidence="10">Peptide MFS transporter</fullName>
    </submittedName>
</protein>
<dbReference type="PROSITE" id="PS01022">
    <property type="entry name" value="PTR2_1"/>
    <property type="match status" value="1"/>
</dbReference>